<protein>
    <submittedName>
        <fullName evidence="2">Uncharacterized protein</fullName>
    </submittedName>
</protein>
<name>A0A4Z2CK74_SCHJA</name>
<dbReference type="Proteomes" id="UP000311919">
    <property type="component" value="Unassembled WGS sequence"/>
</dbReference>
<accession>A0A4Z2CK74</accession>
<reference evidence="2 3" key="1">
    <citation type="submission" date="2019-03" db="EMBL/GenBank/DDBJ databases">
        <title>An improved genome assembly of the fluke Schistosoma japonicum.</title>
        <authorList>
            <person name="Hu W."/>
            <person name="Luo F."/>
            <person name="Yin M."/>
            <person name="Mo X."/>
            <person name="Sun C."/>
            <person name="Wu Q."/>
            <person name="Zhu B."/>
            <person name="Xiang M."/>
            <person name="Wang J."/>
            <person name="Wang Y."/>
            <person name="Zhang T."/>
            <person name="Xu B."/>
            <person name="Zheng H."/>
            <person name="Feng Z."/>
        </authorList>
    </citation>
    <scope>NUCLEOTIDE SEQUENCE [LARGE SCALE GENOMIC DNA]</scope>
    <source>
        <strain evidence="2">HuSjv2</strain>
        <tissue evidence="2">Worms</tissue>
    </source>
</reference>
<evidence type="ECO:0000313" key="2">
    <source>
        <dbReference type="EMBL" id="TNN04612.1"/>
    </source>
</evidence>
<comment type="caution">
    <text evidence="2">The sequence shown here is derived from an EMBL/GenBank/DDBJ whole genome shotgun (WGS) entry which is preliminary data.</text>
</comment>
<proteinExistence type="predicted"/>
<keyword evidence="3" id="KW-1185">Reference proteome</keyword>
<sequence length="203" mass="22373">MSMRVSLSPRFITQQPGDSSKKAGFWSLRVTQHGSPSAGCPQPHLSLIDITRKSCGQRVWEFCKLTMEEGCRTDTGRTHDAWKKHPELRCCGKGFSSLDQKRASHGRSRAQGLCVPLSGWHKLDCRHLGMTLVACSRPELPFLPWGKLVIGSTMCFTPLVGFPNAVISSEILENEARPAPSDPSLLGPASWSEVWVGLQRTST</sequence>
<dbReference type="EMBL" id="SKCS01001303">
    <property type="protein sequence ID" value="TNN04612.1"/>
    <property type="molecule type" value="Genomic_DNA"/>
</dbReference>
<dbReference type="AlphaFoldDB" id="A0A4Z2CK74"/>
<organism evidence="2 3">
    <name type="scientific">Schistosoma japonicum</name>
    <name type="common">Blood fluke</name>
    <dbReference type="NCBI Taxonomy" id="6182"/>
    <lineage>
        <taxon>Eukaryota</taxon>
        <taxon>Metazoa</taxon>
        <taxon>Spiralia</taxon>
        <taxon>Lophotrochozoa</taxon>
        <taxon>Platyhelminthes</taxon>
        <taxon>Trematoda</taxon>
        <taxon>Digenea</taxon>
        <taxon>Strigeidida</taxon>
        <taxon>Schistosomatoidea</taxon>
        <taxon>Schistosomatidae</taxon>
        <taxon>Schistosoma</taxon>
    </lineage>
</organism>
<evidence type="ECO:0000256" key="1">
    <source>
        <dbReference type="SAM" id="MobiDB-lite"/>
    </source>
</evidence>
<feature type="region of interest" description="Disordered" evidence="1">
    <location>
        <begin position="1"/>
        <end position="20"/>
    </location>
</feature>
<evidence type="ECO:0000313" key="3">
    <source>
        <dbReference type="Proteomes" id="UP000311919"/>
    </source>
</evidence>
<gene>
    <name evidence="2" type="ORF">EWB00_000901</name>
</gene>